<evidence type="ECO:0000313" key="4">
    <source>
        <dbReference type="Proteomes" id="UP000198577"/>
    </source>
</evidence>
<feature type="binding site" evidence="1">
    <location>
        <position position="163"/>
    </location>
    <ligand>
        <name>Mn(2+)</name>
        <dbReference type="ChEBI" id="CHEBI:29035"/>
        <label>2</label>
    </ligand>
</feature>
<dbReference type="NCBIfam" id="TIGR01891">
    <property type="entry name" value="amidohydrolases"/>
    <property type="match status" value="1"/>
</dbReference>
<dbReference type="InterPro" id="IPR011650">
    <property type="entry name" value="Peptidase_M20_dimer"/>
</dbReference>
<dbReference type="OrthoDB" id="9776731at2"/>
<keyword evidence="1" id="KW-0464">Manganese</keyword>
<dbReference type="EMBL" id="FOXR01000020">
    <property type="protein sequence ID" value="SFQ24403.1"/>
    <property type="molecule type" value="Genomic_DNA"/>
</dbReference>
<accession>A0A1I5WXC6</accession>
<feature type="binding site" evidence="1">
    <location>
        <position position="103"/>
    </location>
    <ligand>
        <name>Mn(2+)</name>
        <dbReference type="ChEBI" id="CHEBI:29035"/>
        <label>2</label>
    </ligand>
</feature>
<protein>
    <submittedName>
        <fullName evidence="3">Hippurate hydrolase</fullName>
    </submittedName>
</protein>
<feature type="binding site" evidence="1">
    <location>
        <position position="101"/>
    </location>
    <ligand>
        <name>Mn(2+)</name>
        <dbReference type="ChEBI" id="CHEBI:29035"/>
        <label>2</label>
    </ligand>
</feature>
<keyword evidence="4" id="KW-1185">Reference proteome</keyword>
<dbReference type="STRING" id="937334.SAMN05444406_12013"/>
<dbReference type="RefSeq" id="WP_092282491.1">
    <property type="nucleotide sequence ID" value="NZ_FOXR01000020.1"/>
</dbReference>
<name>A0A1I5WXC6_9FIRM</name>
<feature type="binding site" evidence="1">
    <location>
        <position position="137"/>
    </location>
    <ligand>
        <name>Mn(2+)</name>
        <dbReference type="ChEBI" id="CHEBI:29035"/>
        <label>2</label>
    </ligand>
</feature>
<dbReference type="GO" id="GO:0046872">
    <property type="term" value="F:metal ion binding"/>
    <property type="evidence" value="ECO:0007669"/>
    <property type="project" value="UniProtKB-KW"/>
</dbReference>
<evidence type="ECO:0000259" key="2">
    <source>
        <dbReference type="Pfam" id="PF07687"/>
    </source>
</evidence>
<dbReference type="Gene3D" id="3.40.630.10">
    <property type="entry name" value="Zn peptidases"/>
    <property type="match status" value="1"/>
</dbReference>
<dbReference type="InterPro" id="IPR036264">
    <property type="entry name" value="Bact_exopeptidase_dim_dom"/>
</dbReference>
<dbReference type="InterPro" id="IPR002933">
    <property type="entry name" value="Peptidase_M20"/>
</dbReference>
<feature type="binding site" evidence="1">
    <location>
        <position position="358"/>
    </location>
    <ligand>
        <name>Mn(2+)</name>
        <dbReference type="ChEBI" id="CHEBI:29035"/>
        <label>2</label>
    </ligand>
</feature>
<dbReference type="PANTHER" id="PTHR11014:SF63">
    <property type="entry name" value="METALLOPEPTIDASE, PUTATIVE (AFU_ORTHOLOGUE AFUA_6G09600)-RELATED"/>
    <property type="match status" value="1"/>
</dbReference>
<dbReference type="Gene3D" id="3.30.70.360">
    <property type="match status" value="1"/>
</dbReference>
<comment type="cofactor">
    <cofactor evidence="1">
        <name>Mn(2+)</name>
        <dbReference type="ChEBI" id="CHEBI:29035"/>
    </cofactor>
    <text evidence="1">The Mn(2+) ion enhances activity.</text>
</comment>
<dbReference type="PANTHER" id="PTHR11014">
    <property type="entry name" value="PEPTIDASE M20 FAMILY MEMBER"/>
    <property type="match status" value="1"/>
</dbReference>
<keyword evidence="1" id="KW-0479">Metal-binding</keyword>
<dbReference type="PIRSF" id="PIRSF005962">
    <property type="entry name" value="Pept_M20D_amidohydro"/>
    <property type="match status" value="1"/>
</dbReference>
<dbReference type="Proteomes" id="UP000198577">
    <property type="component" value="Unassembled WGS sequence"/>
</dbReference>
<gene>
    <name evidence="3" type="ORF">SAMN05444406_12013</name>
</gene>
<evidence type="ECO:0000256" key="1">
    <source>
        <dbReference type="PIRSR" id="PIRSR005962-1"/>
    </source>
</evidence>
<dbReference type="Pfam" id="PF07687">
    <property type="entry name" value="M20_dimer"/>
    <property type="match status" value="1"/>
</dbReference>
<feature type="domain" description="Peptidase M20 dimerisation" evidence="2">
    <location>
        <begin position="186"/>
        <end position="278"/>
    </location>
</feature>
<evidence type="ECO:0000313" key="3">
    <source>
        <dbReference type="EMBL" id="SFQ24403.1"/>
    </source>
</evidence>
<dbReference type="Pfam" id="PF01546">
    <property type="entry name" value="Peptidase_M20"/>
    <property type="match status" value="1"/>
</dbReference>
<sequence>MHIDAEIYQLKDRLTQYRRHLHKYPELGFEVTATRDYILSQLEKWGFDEIRILAGSGIKAVMKGGDGGTTLAFRADMDALPLQEETGVEFASVNCERMHACGHDGHMAILLGLAEWLSLHKGELKGNVVLIFQPAEETVGGALPMIKEGVLESPKVDAIFGFHLLPDIPQGKIGLRAGPVMAQTCEFMVEIIGKSAHGAMPHRGVDALLAACYFVNAVHGLISRWLSPDDKALLTIGKLHAGEKRNIIAGKATIEGIIRTFDEGVYERIKENIQGLLSGLELSHQVKAQYREDVYYPVVNNDANLVSQLKECLPPDAIVDVHPLMIAEDFSYYQQKVPGVYIFLGCRNESKGFTAPLHSSKFNFDEEALLYGLQVYHDILKGFGVVR</sequence>
<dbReference type="SUPFAM" id="SSF53187">
    <property type="entry name" value="Zn-dependent exopeptidases"/>
    <property type="match status" value="1"/>
</dbReference>
<dbReference type="InterPro" id="IPR017439">
    <property type="entry name" value="Amidohydrolase"/>
</dbReference>
<reference evidence="3 4" key="1">
    <citation type="submission" date="2016-10" db="EMBL/GenBank/DDBJ databases">
        <authorList>
            <person name="de Groot N.N."/>
        </authorList>
    </citation>
    <scope>NUCLEOTIDE SEQUENCE [LARGE SCALE GENOMIC DNA]</scope>
    <source>
        <strain evidence="3 4">DSM 20678</strain>
    </source>
</reference>
<organism evidence="3 4">
    <name type="scientific">Caldicoprobacter faecalis</name>
    <dbReference type="NCBI Taxonomy" id="937334"/>
    <lineage>
        <taxon>Bacteria</taxon>
        <taxon>Bacillati</taxon>
        <taxon>Bacillota</taxon>
        <taxon>Clostridia</taxon>
        <taxon>Caldicoprobacterales</taxon>
        <taxon>Caldicoprobacteraceae</taxon>
        <taxon>Caldicoprobacter</taxon>
    </lineage>
</organism>
<dbReference type="SUPFAM" id="SSF55031">
    <property type="entry name" value="Bacterial exopeptidase dimerisation domain"/>
    <property type="match status" value="1"/>
</dbReference>
<dbReference type="AlphaFoldDB" id="A0A1I5WXC6"/>
<proteinExistence type="predicted"/>
<dbReference type="GO" id="GO:0016787">
    <property type="term" value="F:hydrolase activity"/>
    <property type="evidence" value="ECO:0007669"/>
    <property type="project" value="UniProtKB-KW"/>
</dbReference>
<keyword evidence="3" id="KW-0378">Hydrolase</keyword>